<accession>A0ABD3LVH4</accession>
<dbReference type="EMBL" id="JBJKBG010000001">
    <property type="protein sequence ID" value="KAL3755382.1"/>
    <property type="molecule type" value="Genomic_DNA"/>
</dbReference>
<dbReference type="Gene3D" id="3.80.10.10">
    <property type="entry name" value="Ribonuclease Inhibitor"/>
    <property type="match status" value="1"/>
</dbReference>
<comment type="caution">
    <text evidence="1">The sequence shown here is derived from an EMBL/GenBank/DDBJ whole genome shotgun (WGS) entry which is preliminary data.</text>
</comment>
<name>A0ABD3LVH4_EUCGL</name>
<gene>
    <name evidence="1" type="ORF">ACJRO7_002433</name>
</gene>
<dbReference type="InterPro" id="IPR032675">
    <property type="entry name" value="LRR_dom_sf"/>
</dbReference>
<protein>
    <submittedName>
        <fullName evidence="1">Uncharacterized protein</fullName>
    </submittedName>
</protein>
<evidence type="ECO:0000313" key="1">
    <source>
        <dbReference type="EMBL" id="KAL3755382.1"/>
    </source>
</evidence>
<organism evidence="1 2">
    <name type="scientific">Eucalyptus globulus</name>
    <name type="common">Tasmanian blue gum</name>
    <dbReference type="NCBI Taxonomy" id="34317"/>
    <lineage>
        <taxon>Eukaryota</taxon>
        <taxon>Viridiplantae</taxon>
        <taxon>Streptophyta</taxon>
        <taxon>Embryophyta</taxon>
        <taxon>Tracheophyta</taxon>
        <taxon>Spermatophyta</taxon>
        <taxon>Magnoliopsida</taxon>
        <taxon>eudicotyledons</taxon>
        <taxon>Gunneridae</taxon>
        <taxon>Pentapetalae</taxon>
        <taxon>rosids</taxon>
        <taxon>malvids</taxon>
        <taxon>Myrtales</taxon>
        <taxon>Myrtaceae</taxon>
        <taxon>Myrtoideae</taxon>
        <taxon>Eucalypteae</taxon>
        <taxon>Eucalyptus</taxon>
    </lineage>
</organism>
<keyword evidence="2" id="KW-1185">Reference proteome</keyword>
<sequence>MWLDINHNKIDGAMPEAMKDLLLQFSDLSCNRLCGEIPVGERSKSFGYSVYFHNRCLCGVTRWEGGLNCSRPLIDNLHLMSAIHSVHCS</sequence>
<proteinExistence type="predicted"/>
<dbReference type="AlphaFoldDB" id="A0ABD3LVH4"/>
<dbReference type="Proteomes" id="UP001634007">
    <property type="component" value="Unassembled WGS sequence"/>
</dbReference>
<evidence type="ECO:0000313" key="2">
    <source>
        <dbReference type="Proteomes" id="UP001634007"/>
    </source>
</evidence>
<reference evidence="1 2" key="1">
    <citation type="submission" date="2024-11" db="EMBL/GenBank/DDBJ databases">
        <title>Chromosome-level genome assembly of Eucalyptus globulus Labill. provides insights into its genome evolution.</title>
        <authorList>
            <person name="Li X."/>
        </authorList>
    </citation>
    <scope>NUCLEOTIDE SEQUENCE [LARGE SCALE GENOMIC DNA]</scope>
    <source>
        <strain evidence="1">CL2024</strain>
        <tissue evidence="1">Fresh tender leaves</tissue>
    </source>
</reference>